<dbReference type="InterPro" id="IPR017853">
    <property type="entry name" value="GH"/>
</dbReference>
<evidence type="ECO:0000256" key="6">
    <source>
        <dbReference type="ARBA" id="ARBA00022679"/>
    </source>
</evidence>
<keyword evidence="5 10" id="KW-0328">Glycosyltransferase</keyword>
<dbReference type="InterPro" id="IPR003385">
    <property type="entry name" value="Glyco_hydro_77"/>
</dbReference>
<dbReference type="Gene3D" id="3.20.20.80">
    <property type="entry name" value="Glycosidases"/>
    <property type="match status" value="1"/>
</dbReference>
<dbReference type="GO" id="GO:0005975">
    <property type="term" value="P:carbohydrate metabolic process"/>
    <property type="evidence" value="ECO:0007669"/>
    <property type="project" value="InterPro"/>
</dbReference>
<evidence type="ECO:0000256" key="10">
    <source>
        <dbReference type="RuleBase" id="RU361207"/>
    </source>
</evidence>
<evidence type="ECO:0000256" key="2">
    <source>
        <dbReference type="ARBA" id="ARBA00005684"/>
    </source>
</evidence>
<dbReference type="NCBIfam" id="NF011080">
    <property type="entry name" value="PRK14508.1-3"/>
    <property type="match status" value="1"/>
</dbReference>
<gene>
    <name evidence="11" type="primary">malQ</name>
    <name evidence="11" type="ORF">ERS852381_00565</name>
</gene>
<sequence length="501" mass="56631">MERASGVLMPVSSLPGPYGIGGFGWNAYDFVDFLASCKQHYWQILPLTTTSYGDSPYQSFSASAGNPNFIDFAELIEAGYLEQRDIDGVYLGSDPSNVDYGAIFGGRRQILDRAAERFAADKPADFDDFIQANEDWLIPYCEFMTVKEECGLKAFWEWPAELRTRGEASAKVCADHPARMLYHQMTQYFFDRQWSRLKAYANERDILIIGDLPIYVSRDSVEMWATPELFKIDAAGNPVSVAGTPPDQFSATGQYWGNPIYDWDAMKSDGFSWWEGRIRAALDMYDVIRLDHFRGFEAYWEVPFSSPDSSYGSWTQGPGLKFFKTLEEKLGTLPIIAEDLGFLTPGVIDMRDNSGFPGMKILQFAFEGTNSYYLPHNYIANTVAYVGTHDNETARGWFEGTATPRQREQAVLYTHQQAGEPMADALNRTIAASVSDTCIYTMQDLLNLGNEARINTPATLGGNWTWRMLDGAITRELEHKLTDWTETYFRIPSEAEIELPQ</sequence>
<dbReference type="SUPFAM" id="SSF51445">
    <property type="entry name" value="(Trans)glycosidases"/>
    <property type="match status" value="1"/>
</dbReference>
<evidence type="ECO:0000256" key="3">
    <source>
        <dbReference type="ARBA" id="ARBA00012560"/>
    </source>
</evidence>
<evidence type="ECO:0000313" key="12">
    <source>
        <dbReference type="Proteomes" id="UP000095468"/>
    </source>
</evidence>
<evidence type="ECO:0000256" key="8">
    <source>
        <dbReference type="ARBA" id="ARBA00031423"/>
    </source>
</evidence>
<dbReference type="EMBL" id="CYYP01000003">
    <property type="protein sequence ID" value="CUN69917.1"/>
    <property type="molecule type" value="Genomic_DNA"/>
</dbReference>
<dbReference type="EC" id="2.4.1.25" evidence="3 10"/>
<organism evidence="11 12">
    <name type="scientific">Collinsella aerofaciens</name>
    <dbReference type="NCBI Taxonomy" id="74426"/>
    <lineage>
        <taxon>Bacteria</taxon>
        <taxon>Bacillati</taxon>
        <taxon>Actinomycetota</taxon>
        <taxon>Coriobacteriia</taxon>
        <taxon>Coriobacteriales</taxon>
        <taxon>Coriobacteriaceae</taxon>
        <taxon>Collinsella</taxon>
    </lineage>
</organism>
<evidence type="ECO:0000256" key="9">
    <source>
        <dbReference type="ARBA" id="ARBA00031501"/>
    </source>
</evidence>
<evidence type="ECO:0000256" key="7">
    <source>
        <dbReference type="ARBA" id="ARBA00023277"/>
    </source>
</evidence>
<proteinExistence type="inferred from homology"/>
<evidence type="ECO:0000256" key="5">
    <source>
        <dbReference type="ARBA" id="ARBA00022676"/>
    </source>
</evidence>
<dbReference type="GO" id="GO:0004134">
    <property type="term" value="F:4-alpha-glucanotransferase activity"/>
    <property type="evidence" value="ECO:0007669"/>
    <property type="project" value="UniProtKB-EC"/>
</dbReference>
<dbReference type="Proteomes" id="UP000095468">
    <property type="component" value="Unassembled WGS sequence"/>
</dbReference>
<evidence type="ECO:0000256" key="1">
    <source>
        <dbReference type="ARBA" id="ARBA00000439"/>
    </source>
</evidence>
<dbReference type="Pfam" id="PF02446">
    <property type="entry name" value="Glyco_hydro_77"/>
    <property type="match status" value="1"/>
</dbReference>
<keyword evidence="7 10" id="KW-0119">Carbohydrate metabolism</keyword>
<comment type="catalytic activity">
    <reaction evidence="1 10">
        <text>Transfers a segment of a (1-&gt;4)-alpha-D-glucan to a new position in an acceptor, which may be glucose or a (1-&gt;4)-alpha-D-glucan.</text>
        <dbReference type="EC" id="2.4.1.25"/>
    </reaction>
</comment>
<dbReference type="AlphaFoldDB" id="A0A173Z228"/>
<dbReference type="PANTHER" id="PTHR32438:SF5">
    <property type="entry name" value="4-ALPHA-GLUCANOTRANSFERASE DPE1, CHLOROPLASTIC_AMYLOPLASTIC"/>
    <property type="match status" value="1"/>
</dbReference>
<evidence type="ECO:0000313" key="11">
    <source>
        <dbReference type="EMBL" id="CUN69917.1"/>
    </source>
</evidence>
<name>A0A173Z228_9ACTN</name>
<protein>
    <recommendedName>
        <fullName evidence="4 10">4-alpha-glucanotransferase</fullName>
        <ecNumber evidence="3 10">2.4.1.25</ecNumber>
    </recommendedName>
    <alternativeName>
        <fullName evidence="8 10">Amylomaltase</fullName>
    </alternativeName>
    <alternativeName>
        <fullName evidence="9 10">Disproportionating enzyme</fullName>
    </alternativeName>
</protein>
<accession>A0A173Z228</accession>
<dbReference type="NCBIfam" id="TIGR00217">
    <property type="entry name" value="malQ"/>
    <property type="match status" value="1"/>
</dbReference>
<comment type="similarity">
    <text evidence="2 10">Belongs to the disproportionating enzyme family.</text>
</comment>
<evidence type="ECO:0000256" key="4">
    <source>
        <dbReference type="ARBA" id="ARBA00020295"/>
    </source>
</evidence>
<dbReference type="PANTHER" id="PTHR32438">
    <property type="entry name" value="4-ALPHA-GLUCANOTRANSFERASE DPE1, CHLOROPLASTIC/AMYLOPLASTIC"/>
    <property type="match status" value="1"/>
</dbReference>
<reference evidence="11 12" key="1">
    <citation type="submission" date="2015-09" db="EMBL/GenBank/DDBJ databases">
        <authorList>
            <consortium name="Pathogen Informatics"/>
        </authorList>
    </citation>
    <scope>NUCLEOTIDE SEQUENCE [LARGE SCALE GENOMIC DNA]</scope>
    <source>
        <strain evidence="11 12">2789STDY5608823</strain>
    </source>
</reference>
<keyword evidence="6 10" id="KW-0808">Transferase</keyword>